<dbReference type="AlphaFoldDB" id="A0A562S795"/>
<organism evidence="11 12">
    <name type="scientific">Desulfobotulus alkaliphilus</name>
    <dbReference type="NCBI Taxonomy" id="622671"/>
    <lineage>
        <taxon>Bacteria</taxon>
        <taxon>Pseudomonadati</taxon>
        <taxon>Thermodesulfobacteriota</taxon>
        <taxon>Desulfobacteria</taxon>
        <taxon>Desulfobacterales</taxon>
        <taxon>Desulfobacteraceae</taxon>
        <taxon>Desulfobotulus</taxon>
    </lineage>
</organism>
<dbReference type="PROSITE" id="PS50110">
    <property type="entry name" value="RESPONSE_REGULATORY"/>
    <property type="match status" value="1"/>
</dbReference>
<dbReference type="PROSITE" id="PS50045">
    <property type="entry name" value="SIGMA54_INTERACT_4"/>
    <property type="match status" value="1"/>
</dbReference>
<keyword evidence="3" id="KW-0067">ATP-binding</keyword>
<dbReference type="CDD" id="cd00009">
    <property type="entry name" value="AAA"/>
    <property type="match status" value="1"/>
</dbReference>
<evidence type="ECO:0000256" key="6">
    <source>
        <dbReference type="ARBA" id="ARBA00023125"/>
    </source>
</evidence>
<dbReference type="GO" id="GO:0043565">
    <property type="term" value="F:sequence-specific DNA binding"/>
    <property type="evidence" value="ECO:0007669"/>
    <property type="project" value="InterPro"/>
</dbReference>
<dbReference type="PROSITE" id="PS00676">
    <property type="entry name" value="SIGMA54_INTERACT_2"/>
    <property type="match status" value="1"/>
</dbReference>
<dbReference type="OrthoDB" id="9814761at2"/>
<dbReference type="SMART" id="SM00448">
    <property type="entry name" value="REC"/>
    <property type="match status" value="1"/>
</dbReference>
<evidence type="ECO:0000259" key="10">
    <source>
        <dbReference type="PROSITE" id="PS50110"/>
    </source>
</evidence>
<evidence type="ECO:0000256" key="3">
    <source>
        <dbReference type="ARBA" id="ARBA00022840"/>
    </source>
</evidence>
<dbReference type="FunFam" id="3.40.50.300:FF:000006">
    <property type="entry name" value="DNA-binding transcriptional regulator NtrC"/>
    <property type="match status" value="1"/>
</dbReference>
<comment type="caution">
    <text evidence="11">The sequence shown here is derived from an EMBL/GenBank/DDBJ whole genome shotgun (WGS) entry which is preliminary data.</text>
</comment>
<dbReference type="InterPro" id="IPR025944">
    <property type="entry name" value="Sigma_54_int_dom_CS"/>
</dbReference>
<keyword evidence="12" id="KW-1185">Reference proteome</keyword>
<dbReference type="SUPFAM" id="SSF52172">
    <property type="entry name" value="CheY-like"/>
    <property type="match status" value="1"/>
</dbReference>
<keyword evidence="2" id="KW-0547">Nucleotide-binding</keyword>
<dbReference type="InterPro" id="IPR011006">
    <property type="entry name" value="CheY-like_superfamily"/>
</dbReference>
<dbReference type="InterPro" id="IPR009057">
    <property type="entry name" value="Homeodomain-like_sf"/>
</dbReference>
<dbReference type="GO" id="GO:0005524">
    <property type="term" value="F:ATP binding"/>
    <property type="evidence" value="ECO:0007669"/>
    <property type="project" value="UniProtKB-KW"/>
</dbReference>
<evidence type="ECO:0000256" key="7">
    <source>
        <dbReference type="ARBA" id="ARBA00023163"/>
    </source>
</evidence>
<dbReference type="GO" id="GO:0000160">
    <property type="term" value="P:phosphorelay signal transduction system"/>
    <property type="evidence" value="ECO:0007669"/>
    <property type="project" value="UniProtKB-KW"/>
</dbReference>
<keyword evidence="6" id="KW-0238">DNA-binding</keyword>
<proteinExistence type="predicted"/>
<evidence type="ECO:0000256" key="1">
    <source>
        <dbReference type="ARBA" id="ARBA00022553"/>
    </source>
</evidence>
<dbReference type="FunFam" id="3.40.50.2300:FF:000018">
    <property type="entry name" value="DNA-binding transcriptional regulator NtrC"/>
    <property type="match status" value="1"/>
</dbReference>
<keyword evidence="4" id="KW-0902">Two-component regulatory system</keyword>
<dbReference type="InterPro" id="IPR025662">
    <property type="entry name" value="Sigma_54_int_dom_ATP-bd_1"/>
</dbReference>
<dbReference type="PRINTS" id="PR01590">
    <property type="entry name" value="HTHFIS"/>
</dbReference>
<dbReference type="PROSITE" id="PS00675">
    <property type="entry name" value="SIGMA54_INTERACT_1"/>
    <property type="match status" value="1"/>
</dbReference>
<evidence type="ECO:0000313" key="11">
    <source>
        <dbReference type="EMBL" id="TWI77285.1"/>
    </source>
</evidence>
<feature type="domain" description="Response regulatory" evidence="10">
    <location>
        <begin position="10"/>
        <end position="124"/>
    </location>
</feature>
<dbReference type="InterPro" id="IPR058031">
    <property type="entry name" value="AAA_lid_NorR"/>
</dbReference>
<evidence type="ECO:0000256" key="4">
    <source>
        <dbReference type="ARBA" id="ARBA00023012"/>
    </source>
</evidence>
<dbReference type="Pfam" id="PF02954">
    <property type="entry name" value="HTH_8"/>
    <property type="match status" value="1"/>
</dbReference>
<evidence type="ECO:0000256" key="8">
    <source>
        <dbReference type="PROSITE-ProRule" id="PRU00169"/>
    </source>
</evidence>
<dbReference type="InterPro" id="IPR002078">
    <property type="entry name" value="Sigma_54_int"/>
</dbReference>
<dbReference type="Gene3D" id="1.10.10.60">
    <property type="entry name" value="Homeodomain-like"/>
    <property type="match status" value="1"/>
</dbReference>
<keyword evidence="5" id="KW-0805">Transcription regulation</keyword>
<feature type="modified residue" description="4-aspartylphosphate" evidence="8">
    <location>
        <position position="59"/>
    </location>
</feature>
<evidence type="ECO:0000256" key="5">
    <source>
        <dbReference type="ARBA" id="ARBA00023015"/>
    </source>
</evidence>
<dbReference type="Gene3D" id="3.40.50.2300">
    <property type="match status" value="1"/>
</dbReference>
<reference evidence="11 12" key="1">
    <citation type="submission" date="2019-07" db="EMBL/GenBank/DDBJ databases">
        <title>Genome sequencing of 100 strains of the haloalkaliphilic chemolithoautotrophic sulfur-oxidizing bacterium Thioalkalivibrio.</title>
        <authorList>
            <person name="Muyzer G."/>
        </authorList>
    </citation>
    <scope>NUCLEOTIDE SEQUENCE [LARGE SCALE GENOMIC DNA]</scope>
    <source>
        <strain evidence="11 12">ASO4-4</strain>
    </source>
</reference>
<name>A0A562S795_9BACT</name>
<dbReference type="SUPFAM" id="SSF52540">
    <property type="entry name" value="P-loop containing nucleoside triphosphate hydrolases"/>
    <property type="match status" value="1"/>
</dbReference>
<dbReference type="EMBL" id="VLLC01000001">
    <property type="protein sequence ID" value="TWI77285.1"/>
    <property type="molecule type" value="Genomic_DNA"/>
</dbReference>
<protein>
    <submittedName>
        <fullName evidence="11">Two component Fis family sigma54 specific transcriptional regulator</fullName>
    </submittedName>
</protein>
<dbReference type="Gene3D" id="3.40.50.300">
    <property type="entry name" value="P-loop containing nucleotide triphosphate hydrolases"/>
    <property type="match status" value="1"/>
</dbReference>
<evidence type="ECO:0000313" key="12">
    <source>
        <dbReference type="Proteomes" id="UP000318307"/>
    </source>
</evidence>
<dbReference type="PROSITE" id="PS00688">
    <property type="entry name" value="SIGMA54_INTERACT_3"/>
    <property type="match status" value="1"/>
</dbReference>
<dbReference type="Gene3D" id="1.10.8.60">
    <property type="match status" value="1"/>
</dbReference>
<dbReference type="InterPro" id="IPR001789">
    <property type="entry name" value="Sig_transdc_resp-reg_receiver"/>
</dbReference>
<keyword evidence="1 8" id="KW-0597">Phosphoprotein</keyword>
<accession>A0A562S795</accession>
<keyword evidence="7" id="KW-0804">Transcription</keyword>
<dbReference type="InterPro" id="IPR025943">
    <property type="entry name" value="Sigma_54_int_dom_ATP-bd_2"/>
</dbReference>
<dbReference type="InterPro" id="IPR027417">
    <property type="entry name" value="P-loop_NTPase"/>
</dbReference>
<dbReference type="Pfam" id="PF00072">
    <property type="entry name" value="Response_reg"/>
    <property type="match status" value="1"/>
</dbReference>
<evidence type="ECO:0000259" key="9">
    <source>
        <dbReference type="PROSITE" id="PS50045"/>
    </source>
</evidence>
<dbReference type="Pfam" id="PF25601">
    <property type="entry name" value="AAA_lid_14"/>
    <property type="match status" value="1"/>
</dbReference>
<dbReference type="SUPFAM" id="SSF46689">
    <property type="entry name" value="Homeodomain-like"/>
    <property type="match status" value="1"/>
</dbReference>
<dbReference type="GO" id="GO:0006355">
    <property type="term" value="P:regulation of DNA-templated transcription"/>
    <property type="evidence" value="ECO:0007669"/>
    <property type="project" value="InterPro"/>
</dbReference>
<dbReference type="Pfam" id="PF00158">
    <property type="entry name" value="Sigma54_activat"/>
    <property type="match status" value="1"/>
</dbReference>
<gene>
    <name evidence="11" type="ORF">LZ24_00085</name>
</gene>
<sequence length="469" mass="52723">MGEEKHGHKHILVVDDELSMREFLEVMLTREGYDVTVAENGAAALKCLDTTPYDLLLSDIRLGDMTGLDVLRAAKAKKSDAPVILISAYATTETAVQAMNAGAYDYLPKPFANKELLLTIRNALTMRTLEEERRAMAHTMEKKLRFGRIIGESPEMQRIFERITQVAATRTSVLISGESGTGKELIARAIHDASPRASKAFVVVNCGSIPENLMESAFFGHKRGSFTGASTDQKGFFEAADGGTVFLDEISELPLALQVKLLRALQERKILPVGGTQEVPVDFRIISATNRSLEEAVIVGKFREDLFYRLNVIEIRLPPLRERREDLRMLAQHFLDKYAKEMGKDVTKLSSYAIDLLQRYDFPGNVRELENLIERSVALSSTNIILPESLSLSFHKRRKIHREDGAAVDTEAMEDVASGVQLDDILERIERRYLEKALDLTRGNKQKSADLLGITFRSIRYRLSKYNIE</sequence>
<dbReference type="InterPro" id="IPR003593">
    <property type="entry name" value="AAA+_ATPase"/>
</dbReference>
<dbReference type="PANTHER" id="PTHR32071">
    <property type="entry name" value="TRANSCRIPTIONAL REGULATORY PROTEIN"/>
    <property type="match status" value="1"/>
</dbReference>
<dbReference type="SMART" id="SM00382">
    <property type="entry name" value="AAA"/>
    <property type="match status" value="1"/>
</dbReference>
<dbReference type="InterPro" id="IPR002197">
    <property type="entry name" value="HTH_Fis"/>
</dbReference>
<feature type="domain" description="Sigma-54 factor interaction" evidence="9">
    <location>
        <begin position="149"/>
        <end position="378"/>
    </location>
</feature>
<evidence type="ECO:0000256" key="2">
    <source>
        <dbReference type="ARBA" id="ARBA00022741"/>
    </source>
</evidence>
<dbReference type="Proteomes" id="UP000318307">
    <property type="component" value="Unassembled WGS sequence"/>
</dbReference>